<evidence type="ECO:0000313" key="5">
    <source>
        <dbReference type="EMBL" id="KAJ3602624.1"/>
    </source>
</evidence>
<keyword evidence="6" id="KW-1185">Reference proteome</keyword>
<accession>A0A9Q0E9Q0</accession>
<dbReference type="Proteomes" id="UP001148018">
    <property type="component" value="Unassembled WGS sequence"/>
</dbReference>
<evidence type="ECO:0000313" key="6">
    <source>
        <dbReference type="Proteomes" id="UP001148018"/>
    </source>
</evidence>
<reference evidence="5" key="1">
    <citation type="submission" date="2022-07" db="EMBL/GenBank/DDBJ databases">
        <title>Chromosome-level genome of Muraenolepis orangiensis.</title>
        <authorList>
            <person name="Kim J."/>
        </authorList>
    </citation>
    <scope>NUCLEOTIDE SEQUENCE</scope>
    <source>
        <strain evidence="5">KU_S4_2022</strain>
        <tissue evidence="5">Muscle</tissue>
    </source>
</reference>
<feature type="domain" description="LRRNT" evidence="4">
    <location>
        <begin position="43"/>
        <end position="77"/>
    </location>
</feature>
<evidence type="ECO:0000256" key="1">
    <source>
        <dbReference type="ARBA" id="ARBA00022614"/>
    </source>
</evidence>
<gene>
    <name evidence="5" type="ORF">NHX12_030373</name>
</gene>
<sequence length="77" mass="8186">MAERSGTVSSSCSSCSLYVFYWVLSLQLLGPSSSQSVSVLPVPCVQNCTCTEDFSSVDCSRSDLSSVPLDLPVRTVS</sequence>
<keyword evidence="1" id="KW-0433">Leucine-rich repeat</keyword>
<protein>
    <recommendedName>
        <fullName evidence="4">LRRNT domain-containing protein</fullName>
    </recommendedName>
</protein>
<dbReference type="SMART" id="SM00013">
    <property type="entry name" value="LRRNT"/>
    <property type="match status" value="1"/>
</dbReference>
<comment type="caution">
    <text evidence="5">The sequence shown here is derived from an EMBL/GenBank/DDBJ whole genome shotgun (WGS) entry which is preliminary data.</text>
</comment>
<feature type="non-terminal residue" evidence="5">
    <location>
        <position position="77"/>
    </location>
</feature>
<evidence type="ECO:0000259" key="4">
    <source>
        <dbReference type="SMART" id="SM00013"/>
    </source>
</evidence>
<feature type="chain" id="PRO_5040167169" description="LRRNT domain-containing protein" evidence="3">
    <location>
        <begin position="35"/>
        <end position="77"/>
    </location>
</feature>
<proteinExistence type="predicted"/>
<name>A0A9Q0E9Q0_9TELE</name>
<evidence type="ECO:0000256" key="2">
    <source>
        <dbReference type="ARBA" id="ARBA00022729"/>
    </source>
</evidence>
<dbReference type="EMBL" id="JANIIK010000046">
    <property type="protein sequence ID" value="KAJ3602624.1"/>
    <property type="molecule type" value="Genomic_DNA"/>
</dbReference>
<dbReference type="InterPro" id="IPR000372">
    <property type="entry name" value="LRRNT"/>
</dbReference>
<keyword evidence="2 3" id="KW-0732">Signal</keyword>
<organism evidence="5 6">
    <name type="scientific">Muraenolepis orangiensis</name>
    <name type="common">Patagonian moray cod</name>
    <dbReference type="NCBI Taxonomy" id="630683"/>
    <lineage>
        <taxon>Eukaryota</taxon>
        <taxon>Metazoa</taxon>
        <taxon>Chordata</taxon>
        <taxon>Craniata</taxon>
        <taxon>Vertebrata</taxon>
        <taxon>Euteleostomi</taxon>
        <taxon>Actinopterygii</taxon>
        <taxon>Neopterygii</taxon>
        <taxon>Teleostei</taxon>
        <taxon>Neoteleostei</taxon>
        <taxon>Acanthomorphata</taxon>
        <taxon>Zeiogadaria</taxon>
        <taxon>Gadariae</taxon>
        <taxon>Gadiformes</taxon>
        <taxon>Muraenolepidoidei</taxon>
        <taxon>Muraenolepididae</taxon>
        <taxon>Muraenolepis</taxon>
    </lineage>
</organism>
<dbReference type="AlphaFoldDB" id="A0A9Q0E9Q0"/>
<feature type="signal peptide" evidence="3">
    <location>
        <begin position="1"/>
        <end position="34"/>
    </location>
</feature>
<evidence type="ECO:0000256" key="3">
    <source>
        <dbReference type="SAM" id="SignalP"/>
    </source>
</evidence>